<accession>A0A011N340</accession>
<evidence type="ECO:0000313" key="3">
    <source>
        <dbReference type="EMBL" id="EXI69311.1"/>
    </source>
</evidence>
<organism evidence="3 4">
    <name type="scientific">Candidatus Accumulibacter adjunctus</name>
    <dbReference type="NCBI Taxonomy" id="1454001"/>
    <lineage>
        <taxon>Bacteria</taxon>
        <taxon>Pseudomonadati</taxon>
        <taxon>Pseudomonadota</taxon>
        <taxon>Betaproteobacteria</taxon>
        <taxon>Candidatus Accumulibacter</taxon>
    </lineage>
</organism>
<dbReference type="InterPro" id="IPR013424">
    <property type="entry name" value="Ice-binding_C"/>
</dbReference>
<sequence>MASKAPRFVIKPSLLAILLAFPAQQALAANCTWNPATGNWATAGDWNCGLVPGAADNATIAVGKTVTVNTAQSVLNLSNAGSVNLDAFLLTLAGGGGTTNTGTINVGAGAIPNNAALQVSGGHNINNTGGVINVSADSVINQFGSTITGGTINTTGTGKLVAFNSGGNFLSGVTLNGTLDLASGTGIERVGNGLTLNGTINIGNGSAFAPQGNQTIGGTGTINFVDANGSNRFNVEAGNLTLASGITVRGGNGIIGQQAFVGGTATLTNQGLISADVAGRTISMNVNGLVTNQGTMRAQNGGTLQLNTGGGYDNNAGVILADTGSTVSMNGATITGGQLNSTATGKIVANASSANFLQGVTLNGVLDMATAQGFARVSSGGMVLNGTISIGANSVLAPQGNQTISGNGTIVFADGSGSNRLNVEAGNLVIDSGVTVRGEKGIIGQQAFAGGAATLTNNGTIQADVLGGAITLAVNGSTTNNGTLAALNGGTLNLNSSIVGNTGSQILSGAGSVVNQNGVTISGIVNTTGSGSFRANTSSLNFLDAVTFSGTLDLATAQGVERLTNGLTLNNGVIHIGANSVLAPQGNQTISGTGTIVFADGNGSNRLNVEAGNLTIGSGITVRGETGVIGQQAFAGGAATLTNNGTIQADVAGGTVSLAVNGLTTNNGALAALNGGTLNLNSAVQGNSGSQILAGSGSTVNQNGVTISGDMNLTGAGSFRPNASSNNFLSGVTLSGTLDLASAQGVERIAGGLTLNGATINIGSNSVLAPQGNQTIGGTGTINFVDGNGSNRLNVEAGNLTLAAGITVRGGNGIIGQQAFAGGAATLTNQGLISADVAGRTITMQVNGAVTNQGTMRAQNGGTLQLNTGGGYDNTAGLILADTASAVSLNGATITGGQLNSNGTGKIVANASSANFLQGVTLNGVLDMATAQGVARISSGGMVLNGTINIGSNSVLAPQGNQTLSGNGQIVFADANGSNRLNVEAGNLVIDSGVTVRGQTGVIGQQAFAGGTANLTNNGTINADAGGTITLNVNGSTTNNGTLRAQNGTLAVQDNLTGTGTLQVDPAGAMTLANGGNTQGRLVMGSAGAAINIGNGHLIINSDYTNAGAGSGNGFDRRAGVSGSGQVRAGGDVAQVISGTGVSNGNTTNATLTIGNMRVGSNTFNYQIGNAGTTGPTLRGAVQTAANGGNISDARLSGSGVTAANYNAGGPGGNSGDLAVVFNAAAAGALAPLVGQVVNLRSNFENIPDQKLNIVLAGGAAAYNAAIGNAGTPVTVANQRVGGSNATAITVSNAAAAGPFSEDLNASFSGSSGQAAISGGNILGLLAGQSNNTTMGARVDTSSAGAKAGTVSLAYETTGKVGGVSNGLGTASAGSQVVAVSGNVYQLAAGSLQTGPLNFGTLQVGQQVSQNLVVRNTASGASGFVEDLNASFGASGNSQISGSGALNGILAGTNSTAANGVMTVTVTGATAGALNSSIAVNYSSAGAVNNVSNGLGVLAVGSENFAVNGTITTTGSVINQANPQINTPTINLAARRVGDAAATANVSVSNVAGAPPQAALNASISSAGAPVTASGGFTLLNPGQTDSSSLQVGLNTTVAGNYTGANAGSATIALISDASNVGNCAPNCQLNLAPQTVSVSGKVYTAAVGQSTTSVVDFGIVRVGDSVAGRNIDIQNTAAVSGLNDTLRASLNGASGPFAAGPAASGIVAQGNGQIAVGLATAAAGVFSQNASVAFISQNPDMADISGGVDASVLLKAQVNNVANAALAKLSGLGTLSVIGDDYTLDLGNVVLGTLGISGSLQLANATSGPADVLSGMFDLSAAGDADGFSFAGWNPFAGLAAGQNIGGLDYVFDATTLGVLDDLIRLDALSQNGSGPDLGQQRTLRIVANVIDQQGGGGTVPEPATMMLLAIALATLLLQRRRGMVH</sequence>
<evidence type="ECO:0000259" key="2">
    <source>
        <dbReference type="Pfam" id="PF07589"/>
    </source>
</evidence>
<dbReference type="NCBIfam" id="TIGR02595">
    <property type="entry name" value="PEP_CTERM"/>
    <property type="match status" value="1"/>
</dbReference>
<evidence type="ECO:0000313" key="4">
    <source>
        <dbReference type="Proteomes" id="UP000020218"/>
    </source>
</evidence>
<dbReference type="EMBL" id="JFAX01000002">
    <property type="protein sequence ID" value="EXI69311.1"/>
    <property type="molecule type" value="Genomic_DNA"/>
</dbReference>
<dbReference type="STRING" id="1454001.AW08_00520"/>
<protein>
    <recommendedName>
        <fullName evidence="2">Ice-binding protein C-terminal domain-containing protein</fullName>
    </recommendedName>
</protein>
<feature type="chain" id="PRO_5001461057" description="Ice-binding protein C-terminal domain-containing protein" evidence="1">
    <location>
        <begin position="29"/>
        <end position="1927"/>
    </location>
</feature>
<proteinExistence type="predicted"/>
<evidence type="ECO:0000256" key="1">
    <source>
        <dbReference type="SAM" id="SignalP"/>
    </source>
</evidence>
<reference evidence="3" key="1">
    <citation type="submission" date="2014-02" db="EMBL/GenBank/DDBJ databases">
        <title>Expanding our view of genomic diversity in Candidatus Accumulibacter clades.</title>
        <authorList>
            <person name="Skennerton C.T."/>
            <person name="Barr J.J."/>
            <person name="Slater F.R."/>
            <person name="Bond P.L."/>
            <person name="Tyson G.W."/>
        </authorList>
    </citation>
    <scope>NUCLEOTIDE SEQUENCE [LARGE SCALE GENOMIC DNA]</scope>
</reference>
<name>A0A011N340_9PROT</name>
<dbReference type="NCBIfam" id="NF012200">
    <property type="entry name" value="choice_anch_D"/>
    <property type="match status" value="4"/>
</dbReference>
<dbReference type="Proteomes" id="UP000020218">
    <property type="component" value="Unassembled WGS sequence"/>
</dbReference>
<keyword evidence="4" id="KW-1185">Reference proteome</keyword>
<dbReference type="SUPFAM" id="SSF51126">
    <property type="entry name" value="Pectin lyase-like"/>
    <property type="match status" value="1"/>
</dbReference>
<dbReference type="PATRIC" id="fig|1454001.3.peg.484"/>
<keyword evidence="1" id="KW-0732">Signal</keyword>
<dbReference type="InterPro" id="IPR011050">
    <property type="entry name" value="Pectin_lyase_fold/virulence"/>
</dbReference>
<feature type="signal peptide" evidence="1">
    <location>
        <begin position="1"/>
        <end position="28"/>
    </location>
</feature>
<comment type="caution">
    <text evidence="3">The sequence shown here is derived from an EMBL/GenBank/DDBJ whole genome shotgun (WGS) entry which is preliminary data.</text>
</comment>
<gene>
    <name evidence="3" type="ORF">AW08_00520</name>
</gene>
<dbReference type="Pfam" id="PF07589">
    <property type="entry name" value="PEP-CTERM"/>
    <property type="match status" value="1"/>
</dbReference>
<feature type="domain" description="Ice-binding protein C-terminal" evidence="2">
    <location>
        <begin position="1900"/>
        <end position="1922"/>
    </location>
</feature>